<feature type="transmembrane region" description="Helical" evidence="6">
    <location>
        <begin position="53"/>
        <end position="72"/>
    </location>
</feature>
<dbReference type="PANTHER" id="PTHR30250:SF11">
    <property type="entry name" value="O-ANTIGEN TRANSPORTER-RELATED"/>
    <property type="match status" value="1"/>
</dbReference>
<evidence type="ECO:0000256" key="4">
    <source>
        <dbReference type="ARBA" id="ARBA00022989"/>
    </source>
</evidence>
<evidence type="ECO:0000256" key="6">
    <source>
        <dbReference type="SAM" id="Phobius"/>
    </source>
</evidence>
<accession>A0A6M5Y515</accession>
<name>A0A6M5Y515_9BACT</name>
<feature type="transmembrane region" description="Helical" evidence="6">
    <location>
        <begin position="368"/>
        <end position="388"/>
    </location>
</feature>
<feature type="transmembrane region" description="Helical" evidence="6">
    <location>
        <begin position="93"/>
        <end position="120"/>
    </location>
</feature>
<reference evidence="7 8" key="1">
    <citation type="submission" date="2020-05" db="EMBL/GenBank/DDBJ databases">
        <title>Genome sequencing of Spirosoma sp. TS118.</title>
        <authorList>
            <person name="Lee J.-H."/>
            <person name="Jeong S."/>
            <person name="Zhao L."/>
            <person name="Jung J.-H."/>
            <person name="Kim M.-K."/>
            <person name="Lim S."/>
        </authorList>
    </citation>
    <scope>NUCLEOTIDE SEQUENCE [LARGE SCALE GENOMIC DNA]</scope>
    <source>
        <strain evidence="7 8">TS118</strain>
    </source>
</reference>
<dbReference type="KEGG" id="stae:HNV11_02370"/>
<comment type="subcellular location">
    <subcellularLocation>
        <location evidence="1">Cell membrane</location>
        <topology evidence="1">Multi-pass membrane protein</topology>
    </subcellularLocation>
</comment>
<dbReference type="EMBL" id="CP053435">
    <property type="protein sequence ID" value="QJW88301.1"/>
    <property type="molecule type" value="Genomic_DNA"/>
</dbReference>
<feature type="transmembrane region" description="Helical" evidence="6">
    <location>
        <begin position="181"/>
        <end position="203"/>
    </location>
</feature>
<keyword evidence="2" id="KW-1003">Cell membrane</keyword>
<evidence type="ECO:0000313" key="7">
    <source>
        <dbReference type="EMBL" id="QJW88301.1"/>
    </source>
</evidence>
<evidence type="ECO:0000256" key="3">
    <source>
        <dbReference type="ARBA" id="ARBA00022692"/>
    </source>
</evidence>
<dbReference type="Pfam" id="PF01943">
    <property type="entry name" value="Polysacc_synt"/>
    <property type="match status" value="1"/>
</dbReference>
<dbReference type="GO" id="GO:0005886">
    <property type="term" value="C:plasma membrane"/>
    <property type="evidence" value="ECO:0007669"/>
    <property type="project" value="UniProtKB-SubCell"/>
</dbReference>
<feature type="transmembrane region" description="Helical" evidence="6">
    <location>
        <begin position="394"/>
        <end position="415"/>
    </location>
</feature>
<dbReference type="Proteomes" id="UP000502756">
    <property type="component" value="Chromosome"/>
</dbReference>
<feature type="transmembrane region" description="Helical" evidence="6">
    <location>
        <begin position="256"/>
        <end position="281"/>
    </location>
</feature>
<feature type="transmembrane region" description="Helical" evidence="6">
    <location>
        <begin position="227"/>
        <end position="250"/>
    </location>
</feature>
<keyword evidence="4 6" id="KW-1133">Transmembrane helix</keyword>
<dbReference type="RefSeq" id="WP_171738134.1">
    <property type="nucleotide sequence ID" value="NZ_CP053435.1"/>
</dbReference>
<dbReference type="CDD" id="cd13128">
    <property type="entry name" value="MATE_Wzx_like"/>
    <property type="match status" value="1"/>
</dbReference>
<evidence type="ECO:0000256" key="5">
    <source>
        <dbReference type="ARBA" id="ARBA00023136"/>
    </source>
</evidence>
<feature type="transmembrane region" description="Helical" evidence="6">
    <location>
        <begin position="155"/>
        <end position="175"/>
    </location>
</feature>
<dbReference type="PANTHER" id="PTHR30250">
    <property type="entry name" value="PST FAMILY PREDICTED COLANIC ACID TRANSPORTER"/>
    <property type="match status" value="1"/>
</dbReference>
<dbReference type="AlphaFoldDB" id="A0A6M5Y515"/>
<sequence length="428" mass="48269">MLLTQQIRNAVRRDRHLVKNFVALGLVQATNFIIPLVNFPYLMRAVGAEKFGVIAYGLTVLNYFIAFTDYGFNLSATRQVAIHRDDRPLLSQLFSAVTVTKLLLFGVTIATMAILCLLVPRFNQDALAYMLGLLFVLGNVLMPVWFFQGMEQMKYITYVNLIAKVALLGLIVLLVQRPADYIYVLGLYGAANILSGLHSFYLIRSRYRLTVYWPGWQAIKTQLKEGWYVFLSNFSIMLTSNLNVLLLGFFVTNTTIGYYSIAEKIVFAMWSLLSLFSQVIYPHVCRLAQDSHARLQQFLRTTFAPLLIGTVLVAIGVYAYADEIIRLVAGTTQAEAAHVLRLMSFVPVLVCLNIPPYQTLLAYNQQKLYVVSFNISAVANLIISPLLIFQFGVLGAALSLMLIQLLITLSLYYTLEAKRPAYSLFKRV</sequence>
<feature type="transmembrane region" description="Helical" evidence="6">
    <location>
        <begin position="21"/>
        <end position="41"/>
    </location>
</feature>
<proteinExistence type="predicted"/>
<dbReference type="InterPro" id="IPR002797">
    <property type="entry name" value="Polysacc_synth"/>
</dbReference>
<keyword evidence="8" id="KW-1185">Reference proteome</keyword>
<feature type="transmembrane region" description="Helical" evidence="6">
    <location>
        <begin position="126"/>
        <end position="148"/>
    </location>
</feature>
<evidence type="ECO:0000313" key="8">
    <source>
        <dbReference type="Proteomes" id="UP000502756"/>
    </source>
</evidence>
<gene>
    <name evidence="7" type="ORF">HNV11_02370</name>
</gene>
<dbReference type="InterPro" id="IPR050833">
    <property type="entry name" value="Poly_Biosynth_Transport"/>
</dbReference>
<evidence type="ECO:0000256" key="2">
    <source>
        <dbReference type="ARBA" id="ARBA00022475"/>
    </source>
</evidence>
<organism evidence="7 8">
    <name type="scientific">Spirosoma taeanense</name>
    <dbReference type="NCBI Taxonomy" id="2735870"/>
    <lineage>
        <taxon>Bacteria</taxon>
        <taxon>Pseudomonadati</taxon>
        <taxon>Bacteroidota</taxon>
        <taxon>Cytophagia</taxon>
        <taxon>Cytophagales</taxon>
        <taxon>Cytophagaceae</taxon>
        <taxon>Spirosoma</taxon>
    </lineage>
</organism>
<protein>
    <submittedName>
        <fullName evidence="7">Flippase</fullName>
    </submittedName>
</protein>
<feature type="transmembrane region" description="Helical" evidence="6">
    <location>
        <begin position="302"/>
        <end position="321"/>
    </location>
</feature>
<keyword evidence="3 6" id="KW-0812">Transmembrane</keyword>
<keyword evidence="5 6" id="KW-0472">Membrane</keyword>
<feature type="transmembrane region" description="Helical" evidence="6">
    <location>
        <begin position="336"/>
        <end position="356"/>
    </location>
</feature>
<evidence type="ECO:0000256" key="1">
    <source>
        <dbReference type="ARBA" id="ARBA00004651"/>
    </source>
</evidence>